<comment type="caution">
    <text evidence="1">The sequence shown here is derived from an EMBL/GenBank/DDBJ whole genome shotgun (WGS) entry which is preliminary data.</text>
</comment>
<organism evidence="1 2">
    <name type="scientific">Pseudonocardia humida</name>
    <dbReference type="NCBI Taxonomy" id="2800819"/>
    <lineage>
        <taxon>Bacteria</taxon>
        <taxon>Bacillati</taxon>
        <taxon>Actinomycetota</taxon>
        <taxon>Actinomycetes</taxon>
        <taxon>Pseudonocardiales</taxon>
        <taxon>Pseudonocardiaceae</taxon>
        <taxon>Pseudonocardia</taxon>
    </lineage>
</organism>
<dbReference type="Pfam" id="PF13602">
    <property type="entry name" value="ADH_zinc_N_2"/>
    <property type="match status" value="1"/>
</dbReference>
<dbReference type="EMBL" id="JAGSOV010000011">
    <property type="protein sequence ID" value="MCO1654541.1"/>
    <property type="molecule type" value="Genomic_DNA"/>
</dbReference>
<keyword evidence="2" id="KW-1185">Reference proteome</keyword>
<name>A0ABT0ZUY2_9PSEU</name>
<evidence type="ECO:0000313" key="1">
    <source>
        <dbReference type="EMBL" id="MCO1654541.1"/>
    </source>
</evidence>
<reference evidence="1" key="1">
    <citation type="submission" date="2021-04" db="EMBL/GenBank/DDBJ databases">
        <title>Pseudonocardia sp. nov., isolated from sandy soil of mangrove forest.</title>
        <authorList>
            <person name="Zan Z."/>
            <person name="Huang R."/>
            <person name="Liu W."/>
        </authorList>
    </citation>
    <scope>NUCLEOTIDE SEQUENCE</scope>
    <source>
        <strain evidence="1">S2-4</strain>
    </source>
</reference>
<accession>A0ABT0ZUY2</accession>
<dbReference type="Proteomes" id="UP001165283">
    <property type="component" value="Unassembled WGS sequence"/>
</dbReference>
<protein>
    <submittedName>
        <fullName evidence="1">Zinc-binding dehydrogenase</fullName>
    </submittedName>
</protein>
<gene>
    <name evidence="1" type="ORF">KDL28_05675</name>
</gene>
<proteinExistence type="predicted"/>
<sequence length="123" mass="12919">MHLGDVRLGPPLHRQLHRQQALAERGERVVDAAVLGIAAHDALRGGGTLVALVAPFAPPPIRGTRVVVQEVPADGARLRELSALAAAGRLTPRVAEQLPLTEAARAHALLEAGGLRGRVVLRP</sequence>
<dbReference type="Gene3D" id="3.90.180.10">
    <property type="entry name" value="Medium-chain alcohol dehydrogenases, catalytic domain"/>
    <property type="match status" value="1"/>
</dbReference>
<evidence type="ECO:0000313" key="2">
    <source>
        <dbReference type="Proteomes" id="UP001165283"/>
    </source>
</evidence>